<evidence type="ECO:0000313" key="2">
    <source>
        <dbReference type="Proteomes" id="UP001174936"/>
    </source>
</evidence>
<dbReference type="PANTHER" id="PTHR14097">
    <property type="entry name" value="OXIDOREDUCTASE HTATIP2"/>
    <property type="match status" value="1"/>
</dbReference>
<comment type="caution">
    <text evidence="1">The sequence shown here is derived from an EMBL/GenBank/DDBJ whole genome shotgun (WGS) entry which is preliminary data.</text>
</comment>
<dbReference type="PANTHER" id="PTHR14097:SF8">
    <property type="entry name" value="NAD(P)-BINDING DOMAIN-CONTAINING PROTEIN"/>
    <property type="match status" value="1"/>
</dbReference>
<dbReference type="Gene3D" id="3.40.50.720">
    <property type="entry name" value="NAD(P)-binding Rossmann-like Domain"/>
    <property type="match status" value="1"/>
</dbReference>
<evidence type="ECO:0008006" key="3">
    <source>
        <dbReference type="Google" id="ProtNLM"/>
    </source>
</evidence>
<name>A0AA39XX19_9PEZI</name>
<protein>
    <recommendedName>
        <fullName evidence="3">Nucleoside-diphosphate-sugar epimerase</fullName>
    </recommendedName>
</protein>
<accession>A0AA39XX19</accession>
<dbReference type="InterPro" id="IPR036291">
    <property type="entry name" value="NAD(P)-bd_dom_sf"/>
</dbReference>
<proteinExistence type="predicted"/>
<gene>
    <name evidence="1" type="ORF">B0T16DRAFT_496455</name>
</gene>
<dbReference type="AlphaFoldDB" id="A0AA39XX19"/>
<evidence type="ECO:0000313" key="1">
    <source>
        <dbReference type="EMBL" id="KAK0641821.1"/>
    </source>
</evidence>
<dbReference type="SUPFAM" id="SSF51735">
    <property type="entry name" value="NAD(P)-binding Rossmann-fold domains"/>
    <property type="match status" value="1"/>
</dbReference>
<sequence>MHLILTGATGLVGSAVLDAMIKTQTISKISILSRRPVPMADDAHDPRINVIIHKDFNTYDKALLEQLQDATGCVWALGISQASVGKEDYIQITKSYPLAFASAFQTLPPRPPTQPFNFVYVSALGATLTPGRFTSLFGRVKGETEILLGEMRKANPSFRATSVRPAFVNSCDHDAIKGYKPALGMARTVAEWGFTALARIKPSLDGPTEPLGRFMTEVAMGGWDGRLEGEGVEKLDGGMDVVENFAFRRLVGLDK</sequence>
<keyword evidence="2" id="KW-1185">Reference proteome</keyword>
<dbReference type="EMBL" id="JAULSV010000006">
    <property type="protein sequence ID" value="KAK0641821.1"/>
    <property type="molecule type" value="Genomic_DNA"/>
</dbReference>
<dbReference type="Proteomes" id="UP001174936">
    <property type="component" value="Unassembled WGS sequence"/>
</dbReference>
<organism evidence="1 2">
    <name type="scientific">Cercophora newfieldiana</name>
    <dbReference type="NCBI Taxonomy" id="92897"/>
    <lineage>
        <taxon>Eukaryota</taxon>
        <taxon>Fungi</taxon>
        <taxon>Dikarya</taxon>
        <taxon>Ascomycota</taxon>
        <taxon>Pezizomycotina</taxon>
        <taxon>Sordariomycetes</taxon>
        <taxon>Sordariomycetidae</taxon>
        <taxon>Sordariales</taxon>
        <taxon>Lasiosphaeriaceae</taxon>
        <taxon>Cercophora</taxon>
    </lineage>
</organism>
<reference evidence="1" key="1">
    <citation type="submission" date="2023-06" db="EMBL/GenBank/DDBJ databases">
        <title>Genome-scale phylogeny and comparative genomics of the fungal order Sordariales.</title>
        <authorList>
            <consortium name="Lawrence Berkeley National Laboratory"/>
            <person name="Hensen N."/>
            <person name="Bonometti L."/>
            <person name="Westerberg I."/>
            <person name="Brannstrom I.O."/>
            <person name="Guillou S."/>
            <person name="Cros-Aarteil S."/>
            <person name="Calhoun S."/>
            <person name="Haridas S."/>
            <person name="Kuo A."/>
            <person name="Mondo S."/>
            <person name="Pangilinan J."/>
            <person name="Riley R."/>
            <person name="Labutti K."/>
            <person name="Andreopoulos B."/>
            <person name="Lipzen A."/>
            <person name="Chen C."/>
            <person name="Yanf M."/>
            <person name="Daum C."/>
            <person name="Ng V."/>
            <person name="Clum A."/>
            <person name="Steindorff A."/>
            <person name="Ohm R."/>
            <person name="Martin F."/>
            <person name="Silar P."/>
            <person name="Natvig D."/>
            <person name="Lalanne C."/>
            <person name="Gautier V."/>
            <person name="Ament-Velasquez S.L."/>
            <person name="Kruys A."/>
            <person name="Hutchinson M.I."/>
            <person name="Powell A.J."/>
            <person name="Barry K."/>
            <person name="Miller A.N."/>
            <person name="Grigoriev I.V."/>
            <person name="Debuchy R."/>
            <person name="Gladieux P."/>
            <person name="Thoren M.H."/>
            <person name="Johannesson H."/>
        </authorList>
    </citation>
    <scope>NUCLEOTIDE SEQUENCE</scope>
    <source>
        <strain evidence="1">SMH2532-1</strain>
    </source>
</reference>